<evidence type="ECO:0000256" key="6">
    <source>
        <dbReference type="PIRNR" id="PIRNR039090"/>
    </source>
</evidence>
<dbReference type="NCBIfam" id="TIGR00208">
    <property type="entry name" value="fliS"/>
    <property type="match status" value="1"/>
</dbReference>
<evidence type="ECO:0000313" key="8">
    <source>
        <dbReference type="Proteomes" id="UP000030652"/>
    </source>
</evidence>
<dbReference type="PANTHER" id="PTHR34773:SF1">
    <property type="entry name" value="FLAGELLAR SECRETION CHAPERONE FLIS"/>
    <property type="match status" value="1"/>
</dbReference>
<comment type="caution">
    <text evidence="7">The sequence shown here is derived from an EMBL/GenBank/DDBJ whole genome shotgun (WGS) entry which is preliminary data.</text>
</comment>
<keyword evidence="4 6" id="KW-1005">Bacterial flagellum biogenesis</keyword>
<dbReference type="AlphaFoldDB" id="A0A0B0ELD7"/>
<evidence type="ECO:0000313" key="7">
    <source>
        <dbReference type="EMBL" id="KHE91933.1"/>
    </source>
</evidence>
<comment type="subcellular location">
    <subcellularLocation>
        <location evidence="1 6">Cytoplasm</location>
        <location evidence="1 6">Cytosol</location>
    </subcellularLocation>
</comment>
<dbReference type="GO" id="GO:0044780">
    <property type="term" value="P:bacterial-type flagellum assembly"/>
    <property type="evidence" value="ECO:0007669"/>
    <property type="project" value="InterPro"/>
</dbReference>
<dbReference type="Pfam" id="PF02561">
    <property type="entry name" value="FliS"/>
    <property type="match status" value="1"/>
</dbReference>
<sequence length="141" mass="15907">METPQTKTYKKSQVDTASPIGLVIMLYDRAIVLLNKAKIEISEKQYEAKGHTLDKATEIIFELLTTLDKDKGGEIASSLSNLYNFILREITDANSKLNSKPLDNAIRILSELRESWDRIKDNEEIVAKSRDHVINSLDISG</sequence>
<evidence type="ECO:0000256" key="2">
    <source>
        <dbReference type="ARBA" id="ARBA00008787"/>
    </source>
</evidence>
<evidence type="ECO:0000256" key="3">
    <source>
        <dbReference type="ARBA" id="ARBA00022490"/>
    </source>
</evidence>
<dbReference type="Proteomes" id="UP000030652">
    <property type="component" value="Unassembled WGS sequence"/>
</dbReference>
<comment type="similarity">
    <text evidence="2 6">Belongs to the FliS family.</text>
</comment>
<proteinExistence type="inferred from homology"/>
<dbReference type="EMBL" id="JRYO01000161">
    <property type="protein sequence ID" value="KHE91933.1"/>
    <property type="molecule type" value="Genomic_DNA"/>
</dbReference>
<dbReference type="GO" id="GO:0005829">
    <property type="term" value="C:cytosol"/>
    <property type="evidence" value="ECO:0007669"/>
    <property type="project" value="UniProtKB-SubCell"/>
</dbReference>
<dbReference type="CDD" id="cd16098">
    <property type="entry name" value="FliS"/>
    <property type="match status" value="1"/>
</dbReference>
<gene>
    <name evidence="7" type="primary">fliS</name>
    <name evidence="7" type="ORF">SCABRO_02307</name>
</gene>
<keyword evidence="7" id="KW-0282">Flagellum</keyword>
<evidence type="ECO:0000256" key="5">
    <source>
        <dbReference type="ARBA" id="ARBA00023186"/>
    </source>
</evidence>
<evidence type="ECO:0000256" key="1">
    <source>
        <dbReference type="ARBA" id="ARBA00004514"/>
    </source>
</evidence>
<dbReference type="SUPFAM" id="SSF101116">
    <property type="entry name" value="Flagellar export chaperone FliS"/>
    <property type="match status" value="1"/>
</dbReference>
<keyword evidence="3 6" id="KW-0963">Cytoplasm</keyword>
<reference evidence="7 8" key="1">
    <citation type="submission" date="2014-10" db="EMBL/GenBank/DDBJ databases">
        <title>Draft genome of anammox bacterium scalindua brodae, obtained using differential coverage binning of sequence data from two enrichment reactors.</title>
        <authorList>
            <person name="Speth D.R."/>
            <person name="Russ L."/>
            <person name="Kartal B."/>
            <person name="Op den Camp H.J."/>
            <person name="Dutilh B.E."/>
            <person name="Jetten M.S."/>
        </authorList>
    </citation>
    <scope>NUCLEOTIDE SEQUENCE [LARGE SCALE GENOMIC DNA]</scope>
    <source>
        <strain evidence="7">RU1</strain>
    </source>
</reference>
<accession>A0A0B0ELD7</accession>
<evidence type="ECO:0000256" key="4">
    <source>
        <dbReference type="ARBA" id="ARBA00022795"/>
    </source>
</evidence>
<keyword evidence="5" id="KW-0143">Chaperone</keyword>
<name>A0A0B0ELD7_9BACT</name>
<keyword evidence="7" id="KW-0969">Cilium</keyword>
<keyword evidence="7" id="KW-0966">Cell projection</keyword>
<dbReference type="InterPro" id="IPR036584">
    <property type="entry name" value="FliS_sf"/>
</dbReference>
<dbReference type="Gene3D" id="1.20.120.340">
    <property type="entry name" value="Flagellar protein FliS"/>
    <property type="match status" value="1"/>
</dbReference>
<dbReference type="PANTHER" id="PTHR34773">
    <property type="entry name" value="FLAGELLAR SECRETION CHAPERONE FLIS"/>
    <property type="match status" value="1"/>
</dbReference>
<protein>
    <recommendedName>
        <fullName evidence="6">Flagellar secretion chaperone FliS</fullName>
    </recommendedName>
</protein>
<dbReference type="GO" id="GO:0071973">
    <property type="term" value="P:bacterial-type flagellum-dependent cell motility"/>
    <property type="evidence" value="ECO:0007669"/>
    <property type="project" value="TreeGrafter"/>
</dbReference>
<organism evidence="7 8">
    <name type="scientific">Candidatus Scalindua brodae</name>
    <dbReference type="NCBI Taxonomy" id="237368"/>
    <lineage>
        <taxon>Bacteria</taxon>
        <taxon>Pseudomonadati</taxon>
        <taxon>Planctomycetota</taxon>
        <taxon>Candidatus Brocadiia</taxon>
        <taxon>Candidatus Brocadiales</taxon>
        <taxon>Candidatus Scalinduaceae</taxon>
        <taxon>Candidatus Scalindua</taxon>
    </lineage>
</organism>
<dbReference type="eggNOG" id="COG1516">
    <property type="taxonomic scope" value="Bacteria"/>
</dbReference>
<dbReference type="PIRSF" id="PIRSF039090">
    <property type="entry name" value="Flis"/>
    <property type="match status" value="1"/>
</dbReference>
<dbReference type="InterPro" id="IPR003713">
    <property type="entry name" value="FliS"/>
</dbReference>